<feature type="non-terminal residue" evidence="22">
    <location>
        <position position="111"/>
    </location>
</feature>
<dbReference type="EC" id="1.1.1.232" evidence="4"/>
<dbReference type="PANTHER" id="PTHR44229">
    <property type="entry name" value="15-HYDROXYPROSTAGLANDIN DEHYDROGENASE [NAD(+)]"/>
    <property type="match status" value="1"/>
</dbReference>
<evidence type="ECO:0000256" key="11">
    <source>
        <dbReference type="ARBA" id="ARBA00048008"/>
    </source>
</evidence>
<evidence type="ECO:0000256" key="8">
    <source>
        <dbReference type="ARBA" id="ARBA00045705"/>
    </source>
</evidence>
<evidence type="ECO:0000256" key="12">
    <source>
        <dbReference type="ARBA" id="ARBA00048140"/>
    </source>
</evidence>
<evidence type="ECO:0000256" key="21">
    <source>
        <dbReference type="ARBA" id="ARBA00049188"/>
    </source>
</evidence>
<evidence type="ECO:0000256" key="19">
    <source>
        <dbReference type="ARBA" id="ARBA00048921"/>
    </source>
</evidence>
<dbReference type="EC" id="1.1.1.141" evidence="3"/>
<evidence type="ECO:0000256" key="3">
    <source>
        <dbReference type="ARBA" id="ARBA00038968"/>
    </source>
</evidence>
<comment type="catalytic activity">
    <reaction evidence="10">
        <text>resolvin D1 + NAD(+) = 8-oxoresolvin D1 + NADH + H(+)</text>
        <dbReference type="Rhea" id="RHEA:50124"/>
        <dbReference type="ChEBI" id="CHEBI:15378"/>
        <dbReference type="ChEBI" id="CHEBI:57540"/>
        <dbReference type="ChEBI" id="CHEBI:57945"/>
        <dbReference type="ChEBI" id="CHEBI:132079"/>
        <dbReference type="ChEBI" id="CHEBI:132080"/>
    </reaction>
    <physiologicalReaction direction="left-to-right" evidence="10">
        <dbReference type="Rhea" id="RHEA:50125"/>
    </physiologicalReaction>
</comment>
<sequence>MKISGCVALVTGGASGIGRGRCEVLLQRNAKVFISTLDSRQRVMQRYAGQYVHTELYYYFCYYYSYYYSELQCCLFKNCSLWGRLDIVCNNAAVLYEGDWNKTLNTNLVSF</sequence>
<comment type="catalytic activity">
    <reaction evidence="12">
        <text>15-oxo-(5S,6R)-dihydroxy-(7E,9E,11Z)-eicosatrienoate + NADH + H(+) = (5S,6R,15S)-trihydroxy-(7E,9E,11Z)-eicosatrienoate + NAD(+)</text>
        <dbReference type="Rhea" id="RHEA:41596"/>
        <dbReference type="ChEBI" id="CHEBI:15378"/>
        <dbReference type="ChEBI" id="CHEBI:57540"/>
        <dbReference type="ChEBI" id="CHEBI:57945"/>
        <dbReference type="ChEBI" id="CHEBI:78325"/>
        <dbReference type="ChEBI" id="CHEBI:78329"/>
    </reaction>
    <physiologicalReaction direction="left-to-right" evidence="12">
        <dbReference type="Rhea" id="RHEA:41597"/>
    </physiologicalReaction>
</comment>
<reference evidence="22 23" key="1">
    <citation type="submission" date="2022-05" db="EMBL/GenBank/DDBJ databases">
        <authorList>
            <consortium name="Genoscope - CEA"/>
            <person name="William W."/>
        </authorList>
    </citation>
    <scope>NUCLEOTIDE SEQUENCE [LARGE SCALE GENOMIC DNA]</scope>
</reference>
<evidence type="ECO:0000313" key="22">
    <source>
        <dbReference type="EMBL" id="CAH3044899.1"/>
    </source>
</evidence>
<evidence type="ECO:0000256" key="1">
    <source>
        <dbReference type="ARBA" id="ARBA00006484"/>
    </source>
</evidence>
<evidence type="ECO:0000256" key="9">
    <source>
        <dbReference type="ARBA" id="ARBA00047325"/>
    </source>
</evidence>
<dbReference type="EMBL" id="CALNXK010000012">
    <property type="protein sequence ID" value="CAH3044899.1"/>
    <property type="molecule type" value="Genomic_DNA"/>
</dbReference>
<comment type="catalytic activity">
    <reaction evidence="9">
        <text>prostaglandin E1 + NAD(+) = 15-oxoprostaglandin E1 + NADH + H(+)</text>
        <dbReference type="Rhea" id="RHEA:16477"/>
        <dbReference type="ChEBI" id="CHEBI:15378"/>
        <dbReference type="ChEBI" id="CHEBI:57397"/>
        <dbReference type="ChEBI" id="CHEBI:57401"/>
        <dbReference type="ChEBI" id="CHEBI:57540"/>
        <dbReference type="ChEBI" id="CHEBI:57945"/>
    </reaction>
    <physiologicalReaction direction="left-to-right" evidence="9">
        <dbReference type="Rhea" id="RHEA:16478"/>
    </physiologicalReaction>
</comment>
<protein>
    <recommendedName>
        <fullName evidence="5">15-hydroxyprostaglandin dehydrogenase [NAD(+)]</fullName>
        <ecNumber evidence="3">1.1.1.141</ecNumber>
        <ecNumber evidence="4">1.1.1.232</ecNumber>
    </recommendedName>
    <alternativeName>
        <fullName evidence="7">Eicosanoid/docosanoid dehydrogenase [NAD(+)]</fullName>
    </alternativeName>
    <alternativeName>
        <fullName evidence="6">Prostaglandin dehydrogenase 1</fullName>
    </alternativeName>
</protein>
<comment type="caution">
    <text evidence="22">The sequence shown here is derived from an EMBL/GenBank/DDBJ whole genome shotgun (WGS) entry which is preliminary data.</text>
</comment>
<evidence type="ECO:0000256" key="6">
    <source>
        <dbReference type="ARBA" id="ARBA00041812"/>
    </source>
</evidence>
<evidence type="ECO:0000256" key="10">
    <source>
        <dbReference type="ARBA" id="ARBA00047672"/>
    </source>
</evidence>
<dbReference type="Pfam" id="PF00106">
    <property type="entry name" value="adh_short"/>
    <property type="match status" value="1"/>
</dbReference>
<comment type="catalytic activity">
    <reaction evidence="19">
        <text>resolvin D2 + NAD(+) = 16-oxoresolvin D2 + NADH + H(+)</text>
        <dbReference type="Rhea" id="RHEA:53588"/>
        <dbReference type="ChEBI" id="CHEBI:15378"/>
        <dbReference type="ChEBI" id="CHEBI:57540"/>
        <dbReference type="ChEBI" id="CHEBI:57945"/>
        <dbReference type="ChEBI" id="CHEBI:133367"/>
        <dbReference type="ChEBI" id="CHEBI:137498"/>
    </reaction>
    <physiologicalReaction direction="left-to-right" evidence="19">
        <dbReference type="Rhea" id="RHEA:53589"/>
    </physiologicalReaction>
</comment>
<evidence type="ECO:0000313" key="23">
    <source>
        <dbReference type="Proteomes" id="UP001159405"/>
    </source>
</evidence>
<name>A0ABN8N7G8_9CNID</name>
<evidence type="ECO:0000256" key="18">
    <source>
        <dbReference type="ARBA" id="ARBA00048739"/>
    </source>
</evidence>
<comment type="catalytic activity">
    <reaction evidence="11">
        <text>14-hydroxy-(4Z,7Z,10Z,12E,16Z,19Z)-docosahexaenoate + NAD(+) = 14-oxo-(4Z,7Z,10Z,12E,16Z,19Z)-docosahexaenoate + NADH + H(+)</text>
        <dbReference type="Rhea" id="RHEA:48952"/>
        <dbReference type="ChEBI" id="CHEBI:15378"/>
        <dbReference type="ChEBI" id="CHEBI:57540"/>
        <dbReference type="ChEBI" id="CHEBI:57945"/>
        <dbReference type="ChEBI" id="CHEBI:90866"/>
        <dbReference type="ChEBI" id="CHEBI:90867"/>
    </reaction>
    <physiologicalReaction direction="left-to-right" evidence="11">
        <dbReference type="Rhea" id="RHEA:48953"/>
    </physiologicalReaction>
</comment>
<comment type="catalytic activity">
    <reaction evidence="15">
        <text>resolvin D2 + NAD(+) = 7-oxoresolvin D2 + NADH + H(+)</text>
        <dbReference type="Rhea" id="RHEA:53584"/>
        <dbReference type="ChEBI" id="CHEBI:15378"/>
        <dbReference type="ChEBI" id="CHEBI:57540"/>
        <dbReference type="ChEBI" id="CHEBI:57945"/>
        <dbReference type="ChEBI" id="CHEBI:133367"/>
        <dbReference type="ChEBI" id="CHEBI:137497"/>
    </reaction>
    <physiologicalReaction direction="left-to-right" evidence="15">
        <dbReference type="Rhea" id="RHEA:53585"/>
    </physiologicalReaction>
</comment>
<comment type="function">
    <text evidence="8">Catalyzes the NAD-dependent dehydrogenation (oxidation) of a broad array of hydroxylated polyunsaturated fatty acids (mainly eicosanoids and docosanoids, including prostaglandins, lipoxins and resolvins), yielding their corresponding keto (oxo) metabolites. Decreases the levels of the pro-proliferative prostaglandins such as prostaglandin E2 (whose activity is increased in cancer because of an increase in the expression of cyclooxygenase 2) and generates oxo-fatty acid products that can profoundly influence cell function by abrogating pro-inflammatory cytokine expression. Converts resolvins E1, D1 and D2 to their oxo products, which represents a mode of resolvin inactivation. Resolvin E1 plays important roles during the resolution phase of acute inflammation, while resolvins D1 and D2 have a unique role in obesity-induced adipose inflammation.</text>
</comment>
<comment type="catalytic activity">
    <reaction evidence="20">
        <text>(15S)-hydroxy-(5Z,8Z,11Z,13E)-eicosatetraenoate + NAD(+) = 15-oxo-(5Z,8Z,11Z,13E)-eicosatetraenoate + NADH + H(+)</text>
        <dbReference type="Rhea" id="RHEA:23260"/>
        <dbReference type="ChEBI" id="CHEBI:15378"/>
        <dbReference type="ChEBI" id="CHEBI:57409"/>
        <dbReference type="ChEBI" id="CHEBI:57410"/>
        <dbReference type="ChEBI" id="CHEBI:57540"/>
        <dbReference type="ChEBI" id="CHEBI:57945"/>
        <dbReference type="EC" id="1.1.1.232"/>
    </reaction>
    <physiologicalReaction direction="left-to-right" evidence="20">
        <dbReference type="Rhea" id="RHEA:23261"/>
    </physiologicalReaction>
</comment>
<evidence type="ECO:0000256" key="16">
    <source>
        <dbReference type="ARBA" id="ARBA00048535"/>
    </source>
</evidence>
<evidence type="ECO:0000256" key="4">
    <source>
        <dbReference type="ARBA" id="ARBA00039060"/>
    </source>
</evidence>
<evidence type="ECO:0000256" key="17">
    <source>
        <dbReference type="ARBA" id="ARBA00048611"/>
    </source>
</evidence>
<comment type="catalytic activity">
    <reaction evidence="13">
        <text>(11R)-hydroxy-(5Z,8Z,12E,14Z)-eicosatetraenoate + NAD(+) = 11-oxo-(5Z,8Z,12E,14Z)-eicosatetraenoate + NADH + H(+)</text>
        <dbReference type="Rhea" id="RHEA:48640"/>
        <dbReference type="ChEBI" id="CHEBI:15378"/>
        <dbReference type="ChEBI" id="CHEBI:57540"/>
        <dbReference type="ChEBI" id="CHEBI:57945"/>
        <dbReference type="ChEBI" id="CHEBI:78836"/>
        <dbReference type="ChEBI" id="CHEBI:90697"/>
    </reaction>
    <physiologicalReaction direction="left-to-right" evidence="13">
        <dbReference type="Rhea" id="RHEA:48641"/>
    </physiologicalReaction>
</comment>
<evidence type="ECO:0000256" key="13">
    <source>
        <dbReference type="ARBA" id="ARBA00048144"/>
    </source>
</evidence>
<evidence type="ECO:0000256" key="15">
    <source>
        <dbReference type="ARBA" id="ARBA00048393"/>
    </source>
</evidence>
<comment type="catalytic activity">
    <reaction evidence="16">
        <text>lipoxin A4 + NAD(+) = 15-oxo-(5S,6R)-dihydroxy-(7E,9E,11Z,13E)-eicosatetraenoate + NADH + H(+)</text>
        <dbReference type="Rhea" id="RHEA:41572"/>
        <dbReference type="ChEBI" id="CHEBI:15378"/>
        <dbReference type="ChEBI" id="CHEBI:57540"/>
        <dbReference type="ChEBI" id="CHEBI:57945"/>
        <dbReference type="ChEBI" id="CHEBI:67026"/>
        <dbReference type="ChEBI" id="CHEBI:78311"/>
    </reaction>
    <physiologicalReaction direction="left-to-right" evidence="16">
        <dbReference type="Rhea" id="RHEA:41573"/>
    </physiologicalReaction>
</comment>
<proteinExistence type="inferred from homology"/>
<keyword evidence="23" id="KW-1185">Reference proteome</keyword>
<accession>A0ABN8N7G8</accession>
<evidence type="ECO:0000256" key="20">
    <source>
        <dbReference type="ARBA" id="ARBA00049151"/>
    </source>
</evidence>
<organism evidence="22 23">
    <name type="scientific">Porites lobata</name>
    <dbReference type="NCBI Taxonomy" id="104759"/>
    <lineage>
        <taxon>Eukaryota</taxon>
        <taxon>Metazoa</taxon>
        <taxon>Cnidaria</taxon>
        <taxon>Anthozoa</taxon>
        <taxon>Hexacorallia</taxon>
        <taxon>Scleractinia</taxon>
        <taxon>Fungiina</taxon>
        <taxon>Poritidae</taxon>
        <taxon>Porites</taxon>
    </lineage>
</organism>
<dbReference type="PANTHER" id="PTHR44229:SF4">
    <property type="entry name" value="15-HYDROXYPROSTAGLANDIN DEHYDROGENASE [NAD(+)]"/>
    <property type="match status" value="1"/>
</dbReference>
<gene>
    <name evidence="22" type="ORF">PLOB_00004534</name>
</gene>
<dbReference type="SUPFAM" id="SSF51735">
    <property type="entry name" value="NAD(P)-binding Rossmann-fold domains"/>
    <property type="match status" value="1"/>
</dbReference>
<comment type="catalytic activity">
    <reaction evidence="17">
        <text>prostaglandin A1 + NAD(+) = 15-oxo-prostaglandin A1 + NADH + H(+)</text>
        <dbReference type="Rhea" id="RHEA:41263"/>
        <dbReference type="ChEBI" id="CHEBI:15378"/>
        <dbReference type="ChEBI" id="CHEBI:57398"/>
        <dbReference type="ChEBI" id="CHEBI:57540"/>
        <dbReference type="ChEBI" id="CHEBI:57945"/>
        <dbReference type="ChEBI" id="CHEBI:85072"/>
    </reaction>
    <physiologicalReaction direction="left-to-right" evidence="17">
        <dbReference type="Rhea" id="RHEA:41264"/>
    </physiologicalReaction>
</comment>
<evidence type="ECO:0000256" key="5">
    <source>
        <dbReference type="ARBA" id="ARBA00040276"/>
    </source>
</evidence>
<comment type="similarity">
    <text evidence="1">Belongs to the short-chain dehydrogenases/reductases (SDR) family.</text>
</comment>
<comment type="catalytic activity">
    <reaction evidence="14">
        <text>resolvin D1 + NAD(+) = 17-oxoresolvin D1 + NADH + H(+)</text>
        <dbReference type="Rhea" id="RHEA:50128"/>
        <dbReference type="ChEBI" id="CHEBI:15378"/>
        <dbReference type="ChEBI" id="CHEBI:57540"/>
        <dbReference type="ChEBI" id="CHEBI:57945"/>
        <dbReference type="ChEBI" id="CHEBI:132079"/>
        <dbReference type="ChEBI" id="CHEBI:132081"/>
    </reaction>
    <physiologicalReaction direction="left-to-right" evidence="14">
        <dbReference type="Rhea" id="RHEA:50129"/>
    </physiologicalReaction>
</comment>
<dbReference type="Gene3D" id="3.40.50.720">
    <property type="entry name" value="NAD(P)-binding Rossmann-like Domain"/>
    <property type="match status" value="1"/>
</dbReference>
<keyword evidence="2" id="KW-0560">Oxidoreductase</keyword>
<dbReference type="PRINTS" id="PR00081">
    <property type="entry name" value="GDHRDH"/>
</dbReference>
<dbReference type="Proteomes" id="UP001159405">
    <property type="component" value="Unassembled WGS sequence"/>
</dbReference>
<comment type="catalytic activity">
    <reaction evidence="21">
        <text>resolvin E1 + NAD(+) = 18-oxo-resolvin E1 + NADH + H(+)</text>
        <dbReference type="Rhea" id="RHEA:49244"/>
        <dbReference type="ChEBI" id="CHEBI:15378"/>
        <dbReference type="ChEBI" id="CHEBI:57540"/>
        <dbReference type="ChEBI" id="CHEBI:57945"/>
        <dbReference type="ChEBI" id="CHEBI:91000"/>
        <dbReference type="ChEBI" id="CHEBI:91001"/>
    </reaction>
    <physiologicalReaction direction="left-to-right" evidence="21">
        <dbReference type="Rhea" id="RHEA:49245"/>
    </physiologicalReaction>
</comment>
<comment type="catalytic activity">
    <reaction evidence="18">
        <text>prostaglandin E2 + NAD(+) = 15-oxoprostaglandin E2 + NADH + H(+)</text>
        <dbReference type="Rhea" id="RHEA:11876"/>
        <dbReference type="ChEBI" id="CHEBI:15378"/>
        <dbReference type="ChEBI" id="CHEBI:57400"/>
        <dbReference type="ChEBI" id="CHEBI:57540"/>
        <dbReference type="ChEBI" id="CHEBI:57945"/>
        <dbReference type="ChEBI" id="CHEBI:606564"/>
        <dbReference type="EC" id="1.1.1.141"/>
    </reaction>
    <physiologicalReaction direction="left-to-right" evidence="18">
        <dbReference type="Rhea" id="RHEA:11877"/>
    </physiologicalReaction>
</comment>
<evidence type="ECO:0000256" key="14">
    <source>
        <dbReference type="ARBA" id="ARBA00048170"/>
    </source>
</evidence>
<evidence type="ECO:0000256" key="7">
    <source>
        <dbReference type="ARBA" id="ARBA00042026"/>
    </source>
</evidence>
<dbReference type="InterPro" id="IPR036291">
    <property type="entry name" value="NAD(P)-bd_dom_sf"/>
</dbReference>
<evidence type="ECO:0000256" key="2">
    <source>
        <dbReference type="ARBA" id="ARBA00023002"/>
    </source>
</evidence>
<dbReference type="InterPro" id="IPR002347">
    <property type="entry name" value="SDR_fam"/>
</dbReference>